<accession>A0A4Z0PK06</accession>
<feature type="domain" description="DinB-like" evidence="1">
    <location>
        <begin position="20"/>
        <end position="174"/>
    </location>
</feature>
<keyword evidence="3" id="KW-1185">Reference proteome</keyword>
<sequence>MLSTILLRQLTDQVQELHATVDTQLRPLDTARLNYKTSTASWSILECLEHLNRYSRYYNEELAKALPSQEQSCNPHEVGFTWLGRKSYDIVRPDNGKQHKTINHMNPAGSQLGPEVLHEFLRHQQHLLALLTAATGTNLNRKAVRVEFFRLLKLRVGEALQFVVAHEQRHVQQALRVVQAAQHQLSAPVLVV</sequence>
<dbReference type="Pfam" id="PF12867">
    <property type="entry name" value="DinB_2"/>
    <property type="match status" value="1"/>
</dbReference>
<evidence type="ECO:0000313" key="2">
    <source>
        <dbReference type="EMBL" id="TGE15666.1"/>
    </source>
</evidence>
<evidence type="ECO:0000259" key="1">
    <source>
        <dbReference type="Pfam" id="PF12867"/>
    </source>
</evidence>
<dbReference type="OrthoDB" id="1524454at2"/>
<dbReference type="Gene3D" id="1.20.120.450">
    <property type="entry name" value="dinb family like domain"/>
    <property type="match status" value="1"/>
</dbReference>
<protein>
    <submittedName>
        <fullName evidence="2">DinB family protein</fullName>
    </submittedName>
</protein>
<proteinExistence type="predicted"/>
<dbReference type="SUPFAM" id="SSF109854">
    <property type="entry name" value="DinB/YfiT-like putative metalloenzymes"/>
    <property type="match status" value="1"/>
</dbReference>
<dbReference type="RefSeq" id="WP_135498018.1">
    <property type="nucleotide sequence ID" value="NZ_SRLD01000021.1"/>
</dbReference>
<dbReference type="InterPro" id="IPR034660">
    <property type="entry name" value="DinB/YfiT-like"/>
</dbReference>
<dbReference type="Proteomes" id="UP000297739">
    <property type="component" value="Unassembled WGS sequence"/>
</dbReference>
<dbReference type="InterPro" id="IPR024775">
    <property type="entry name" value="DinB-like"/>
</dbReference>
<evidence type="ECO:0000313" key="3">
    <source>
        <dbReference type="Proteomes" id="UP000297739"/>
    </source>
</evidence>
<reference evidence="2 3" key="1">
    <citation type="submission" date="2019-04" db="EMBL/GenBank/DDBJ databases">
        <authorList>
            <person name="Feng G."/>
            <person name="Zhang J."/>
            <person name="Zhu H."/>
        </authorList>
    </citation>
    <scope>NUCLEOTIDE SEQUENCE [LARGE SCALE GENOMIC DNA]</scope>
    <source>
        <strain evidence="2 3">JCM 17223</strain>
    </source>
</reference>
<dbReference type="AlphaFoldDB" id="A0A4Z0PK06"/>
<comment type="caution">
    <text evidence="2">The sequence shown here is derived from an EMBL/GenBank/DDBJ whole genome shotgun (WGS) entry which is preliminary data.</text>
</comment>
<name>A0A4Z0PK06_9BACT</name>
<dbReference type="EMBL" id="SRLD01000021">
    <property type="protein sequence ID" value="TGE15666.1"/>
    <property type="molecule type" value="Genomic_DNA"/>
</dbReference>
<organism evidence="2 3">
    <name type="scientific">Hymenobacter elongatus</name>
    <dbReference type="NCBI Taxonomy" id="877208"/>
    <lineage>
        <taxon>Bacteria</taxon>
        <taxon>Pseudomonadati</taxon>
        <taxon>Bacteroidota</taxon>
        <taxon>Cytophagia</taxon>
        <taxon>Cytophagales</taxon>
        <taxon>Hymenobacteraceae</taxon>
        <taxon>Hymenobacter</taxon>
    </lineage>
</organism>
<gene>
    <name evidence="2" type="ORF">E5J99_11820</name>
</gene>